<feature type="region of interest" description="Disordered" evidence="1">
    <location>
        <begin position="226"/>
        <end position="284"/>
    </location>
</feature>
<dbReference type="Proteomes" id="UP000316806">
    <property type="component" value="Chromosome"/>
</dbReference>
<reference evidence="3 4" key="1">
    <citation type="journal article" date="2019" name="J. Ind. Microbiol. Biotechnol.">
        <title>The complete genomic sequence of Streptomyces spectabilis NRRL-2792 and identification of secondary metabolite biosynthetic gene clusters.</title>
        <authorList>
            <person name="Sinha A."/>
            <person name="Phillips-Salemka S."/>
            <person name="Niraula T.A."/>
            <person name="Short K.A."/>
            <person name="Niraula N.P."/>
        </authorList>
    </citation>
    <scope>NUCLEOTIDE SEQUENCE [LARGE SCALE GENOMIC DNA]</scope>
    <source>
        <strain evidence="3 4">NRRL 2792</strain>
    </source>
</reference>
<dbReference type="PANTHER" id="PTHR40763:SF4">
    <property type="entry name" value="DUF1707 DOMAIN-CONTAINING PROTEIN"/>
    <property type="match status" value="1"/>
</dbReference>
<feature type="compositionally biased region" description="Pro residues" evidence="1">
    <location>
        <begin position="7"/>
        <end position="20"/>
    </location>
</feature>
<evidence type="ECO:0000256" key="1">
    <source>
        <dbReference type="SAM" id="MobiDB-lite"/>
    </source>
</evidence>
<evidence type="ECO:0000313" key="3">
    <source>
        <dbReference type="EMBL" id="QDQ11776.1"/>
    </source>
</evidence>
<dbReference type="EMBL" id="CP040916">
    <property type="protein sequence ID" value="QDQ11776.1"/>
    <property type="molecule type" value="Genomic_DNA"/>
</dbReference>
<organism evidence="3 4">
    <name type="scientific">Streptomyces spectabilis</name>
    <dbReference type="NCBI Taxonomy" id="68270"/>
    <lineage>
        <taxon>Bacteria</taxon>
        <taxon>Bacillati</taxon>
        <taxon>Actinomycetota</taxon>
        <taxon>Actinomycetes</taxon>
        <taxon>Kitasatosporales</taxon>
        <taxon>Streptomycetaceae</taxon>
        <taxon>Streptomyces</taxon>
    </lineage>
</organism>
<protein>
    <submittedName>
        <fullName evidence="3">DUF1707 domain-containing protein</fullName>
    </submittedName>
</protein>
<feature type="compositionally biased region" description="Basic and acidic residues" evidence="1">
    <location>
        <begin position="226"/>
        <end position="250"/>
    </location>
</feature>
<evidence type="ECO:0000313" key="4">
    <source>
        <dbReference type="Proteomes" id="UP000316806"/>
    </source>
</evidence>
<dbReference type="AlphaFoldDB" id="A0A516R7Y9"/>
<proteinExistence type="predicted"/>
<sequence length="284" mass="31563">MTDAESPQPPASPPAVPGSPSPELRASDADRERVAEVLREAMAEGRLDMDEFNERVDAAYRARTYGDLAPLTRDLPAAGAVAPKTSLVKRSADDGSTEIDWAERVVEGAEPTSGGAFAFWSGFNRKGGWTIGRLFTSFAMWGGGEIDLREARFADREVVIRCFTIMGGIQVTVPPELNVSVKGFGIMGGFGDDATGEGTPGSPRVTVTGFALMGGVNVERKLRKAERQRLKEQRRQERLEERETRRLEHRERHRERTARHQERHELHRRRTEDRHHGIHGGDGQ</sequence>
<dbReference type="RefSeq" id="WP_144003661.1">
    <property type="nucleotide sequence ID" value="NZ_CP040916.1"/>
</dbReference>
<feature type="compositionally biased region" description="Basic and acidic residues" evidence="1">
    <location>
        <begin position="258"/>
        <end position="275"/>
    </location>
</feature>
<gene>
    <name evidence="3" type="ORF">FH965_15350</name>
</gene>
<feature type="region of interest" description="Disordered" evidence="1">
    <location>
        <begin position="1"/>
        <end position="32"/>
    </location>
</feature>
<name>A0A516R7Y9_STRST</name>
<dbReference type="Pfam" id="PF08044">
    <property type="entry name" value="DUF1707"/>
    <property type="match status" value="1"/>
</dbReference>
<dbReference type="InterPro" id="IPR012551">
    <property type="entry name" value="DUF1707_SHOCT-like"/>
</dbReference>
<evidence type="ECO:0000259" key="2">
    <source>
        <dbReference type="Pfam" id="PF08044"/>
    </source>
</evidence>
<accession>A0A516R7Y9</accession>
<feature type="domain" description="DUF1707" evidence="2">
    <location>
        <begin position="24"/>
        <end position="76"/>
    </location>
</feature>
<dbReference type="PANTHER" id="PTHR40763">
    <property type="entry name" value="MEMBRANE PROTEIN-RELATED"/>
    <property type="match status" value="1"/>
</dbReference>